<keyword evidence="2" id="KW-1185">Reference proteome</keyword>
<accession>A0A6A3C7P1</accession>
<evidence type="ECO:0008006" key="3">
    <source>
        <dbReference type="Google" id="ProtNLM"/>
    </source>
</evidence>
<evidence type="ECO:0000313" key="2">
    <source>
        <dbReference type="Proteomes" id="UP000436088"/>
    </source>
</evidence>
<dbReference type="EMBL" id="VEPZ02000430">
    <property type="protein sequence ID" value="KAE8725275.1"/>
    <property type="molecule type" value="Genomic_DNA"/>
</dbReference>
<sequence>MEEIIASEPESEGGGLVSLEHRLPQLTQCLMDLPELKSICSVNEVMICDSLEKIWVLNCPKLKRMPLNPPELDNVRSSAAPALRIYIKPKEWWESVEWHHPDSKSLWSPS</sequence>
<name>A0A6A3C7P1_HIBSY</name>
<dbReference type="AlphaFoldDB" id="A0A6A3C7P1"/>
<proteinExistence type="predicted"/>
<comment type="caution">
    <text evidence="1">The sequence shown here is derived from an EMBL/GenBank/DDBJ whole genome shotgun (WGS) entry which is preliminary data.</text>
</comment>
<protein>
    <recommendedName>
        <fullName evidence="3">Disease resistance protein</fullName>
    </recommendedName>
</protein>
<organism evidence="1 2">
    <name type="scientific">Hibiscus syriacus</name>
    <name type="common">Rose of Sharon</name>
    <dbReference type="NCBI Taxonomy" id="106335"/>
    <lineage>
        <taxon>Eukaryota</taxon>
        <taxon>Viridiplantae</taxon>
        <taxon>Streptophyta</taxon>
        <taxon>Embryophyta</taxon>
        <taxon>Tracheophyta</taxon>
        <taxon>Spermatophyta</taxon>
        <taxon>Magnoliopsida</taxon>
        <taxon>eudicotyledons</taxon>
        <taxon>Gunneridae</taxon>
        <taxon>Pentapetalae</taxon>
        <taxon>rosids</taxon>
        <taxon>malvids</taxon>
        <taxon>Malvales</taxon>
        <taxon>Malvaceae</taxon>
        <taxon>Malvoideae</taxon>
        <taxon>Hibiscus</taxon>
    </lineage>
</organism>
<reference evidence="1" key="1">
    <citation type="submission" date="2019-09" db="EMBL/GenBank/DDBJ databases">
        <title>Draft genome information of white flower Hibiscus syriacus.</title>
        <authorList>
            <person name="Kim Y.-M."/>
        </authorList>
    </citation>
    <scope>NUCLEOTIDE SEQUENCE [LARGE SCALE GENOMIC DNA]</scope>
    <source>
        <strain evidence="1">YM2019G1</strain>
    </source>
</reference>
<evidence type="ECO:0000313" key="1">
    <source>
        <dbReference type="EMBL" id="KAE8725275.1"/>
    </source>
</evidence>
<gene>
    <name evidence="1" type="ORF">F3Y22_tig00009009pilonHSYRG00405</name>
</gene>
<dbReference type="Proteomes" id="UP000436088">
    <property type="component" value="Unassembled WGS sequence"/>
</dbReference>